<dbReference type="HOGENOM" id="CLU_1082092_0_0_1"/>
<dbReference type="InParanoid" id="E4ZVR8"/>
<protein>
    <submittedName>
        <fullName evidence="2">Predicted protein</fullName>
    </submittedName>
</protein>
<reference evidence="3" key="1">
    <citation type="journal article" date="2011" name="Nat. Commun.">
        <title>Effector diversification within compartments of the Leptosphaeria maculans genome affected by Repeat-Induced Point mutations.</title>
        <authorList>
            <person name="Rouxel T."/>
            <person name="Grandaubert J."/>
            <person name="Hane J.K."/>
            <person name="Hoede C."/>
            <person name="van de Wouw A.P."/>
            <person name="Couloux A."/>
            <person name="Dominguez V."/>
            <person name="Anthouard V."/>
            <person name="Bally P."/>
            <person name="Bourras S."/>
            <person name="Cozijnsen A.J."/>
            <person name="Ciuffetti L.M."/>
            <person name="Degrave A."/>
            <person name="Dilmaghani A."/>
            <person name="Duret L."/>
            <person name="Fudal I."/>
            <person name="Goodwin S.B."/>
            <person name="Gout L."/>
            <person name="Glaser N."/>
            <person name="Linglin J."/>
            <person name="Kema G.H.J."/>
            <person name="Lapalu N."/>
            <person name="Lawrence C.B."/>
            <person name="May K."/>
            <person name="Meyer M."/>
            <person name="Ollivier B."/>
            <person name="Poulain J."/>
            <person name="Schoch C.L."/>
            <person name="Simon A."/>
            <person name="Spatafora J.W."/>
            <person name="Stachowiak A."/>
            <person name="Turgeon B.G."/>
            <person name="Tyler B.M."/>
            <person name="Vincent D."/>
            <person name="Weissenbach J."/>
            <person name="Amselem J."/>
            <person name="Quesneville H."/>
            <person name="Oliver R.P."/>
            <person name="Wincker P."/>
            <person name="Balesdent M.-H."/>
            <person name="Howlett B.J."/>
        </authorList>
    </citation>
    <scope>NUCLEOTIDE SEQUENCE [LARGE SCALE GENOMIC DNA]</scope>
    <source>
        <strain evidence="3">JN3 / isolate v23.1.3 / race Av1-4-5-6-7-8</strain>
    </source>
</reference>
<feature type="region of interest" description="Disordered" evidence="1">
    <location>
        <begin position="227"/>
        <end position="257"/>
    </location>
</feature>
<dbReference type="GeneID" id="13288334"/>
<sequence length="257" mass="28807">MFSPGWEMRIVESWTIGTVSKVGRAGKVQSGRCPGGWQWQAFAKKSLIWLGLMAKVDGYDLRKLDGCRQDKTRQDSARRNQGAEVVVGGMDTYAEDPVSCARSQLPNDESGVPLGLHRQQKLIQGGQPASRRMKRVERRYTYPLYRRPAALTVHLSFAHLAPSSSTSRPPQLPPSWPKVPEFRFPCLPKGTIRVRRSRSTHSKVMVPRAAAIPPSSKTAELHLSNSKCTTAHPKDNPNISRRLHKSKKRTGDVWLHV</sequence>
<dbReference type="AlphaFoldDB" id="E4ZVR8"/>
<dbReference type="EMBL" id="FP929127">
    <property type="protein sequence ID" value="CBX95694.1"/>
    <property type="molecule type" value="Genomic_DNA"/>
</dbReference>
<organism evidence="3">
    <name type="scientific">Leptosphaeria maculans (strain JN3 / isolate v23.1.3 / race Av1-4-5-6-7-8)</name>
    <name type="common">Blackleg fungus</name>
    <name type="synonym">Phoma lingam</name>
    <dbReference type="NCBI Taxonomy" id="985895"/>
    <lineage>
        <taxon>Eukaryota</taxon>
        <taxon>Fungi</taxon>
        <taxon>Dikarya</taxon>
        <taxon>Ascomycota</taxon>
        <taxon>Pezizomycotina</taxon>
        <taxon>Dothideomycetes</taxon>
        <taxon>Pleosporomycetidae</taxon>
        <taxon>Pleosporales</taxon>
        <taxon>Pleosporineae</taxon>
        <taxon>Leptosphaeriaceae</taxon>
        <taxon>Plenodomus</taxon>
        <taxon>Plenodomus lingam/Leptosphaeria maculans species complex</taxon>
    </lineage>
</organism>
<dbReference type="VEuPathDB" id="FungiDB:LEMA_P028460.1"/>
<dbReference type="Proteomes" id="UP000002668">
    <property type="component" value="Genome"/>
</dbReference>
<gene>
    <name evidence="2" type="ORF">LEMA_P028460.1</name>
</gene>
<name>E4ZVR8_LEPMJ</name>
<evidence type="ECO:0000313" key="3">
    <source>
        <dbReference type="Proteomes" id="UP000002668"/>
    </source>
</evidence>
<proteinExistence type="predicted"/>
<keyword evidence="3" id="KW-1185">Reference proteome</keyword>
<evidence type="ECO:0000256" key="1">
    <source>
        <dbReference type="SAM" id="MobiDB-lite"/>
    </source>
</evidence>
<accession>E4ZVR8</accession>
<evidence type="ECO:0000313" key="2">
    <source>
        <dbReference type="EMBL" id="CBX95694.1"/>
    </source>
</evidence>